<feature type="transmembrane region" description="Helical" evidence="6">
    <location>
        <begin position="173"/>
        <end position="194"/>
    </location>
</feature>
<comment type="caution">
    <text evidence="8">The sequence shown here is derived from an EMBL/GenBank/DDBJ whole genome shotgun (WGS) entry which is preliminary data.</text>
</comment>
<name>A0A094Q6F9_9ZZZZ</name>
<comment type="subcellular location">
    <subcellularLocation>
        <location evidence="1">Membrane</location>
        <topology evidence="1">Multi-pass membrane protein</topology>
    </subcellularLocation>
</comment>
<keyword evidence="3" id="KW-0201">Cytochrome c-type biogenesis</keyword>
<evidence type="ECO:0000259" key="7">
    <source>
        <dbReference type="Pfam" id="PF05140"/>
    </source>
</evidence>
<organism evidence="8">
    <name type="scientific">freshwater metagenome</name>
    <dbReference type="NCBI Taxonomy" id="449393"/>
    <lineage>
        <taxon>unclassified sequences</taxon>
        <taxon>metagenomes</taxon>
        <taxon>ecological metagenomes</taxon>
    </lineage>
</organism>
<feature type="transmembrane region" description="Helical" evidence="6">
    <location>
        <begin position="30"/>
        <end position="48"/>
    </location>
</feature>
<evidence type="ECO:0000313" key="8">
    <source>
        <dbReference type="EMBL" id="KGA18942.1"/>
    </source>
</evidence>
<dbReference type="AlphaFoldDB" id="A0A094Q6F9"/>
<evidence type="ECO:0000256" key="2">
    <source>
        <dbReference type="ARBA" id="ARBA00022692"/>
    </source>
</evidence>
<dbReference type="GO" id="GO:0017004">
    <property type="term" value="P:cytochrome complex assembly"/>
    <property type="evidence" value="ECO:0007669"/>
    <property type="project" value="UniProtKB-KW"/>
</dbReference>
<evidence type="ECO:0000256" key="5">
    <source>
        <dbReference type="ARBA" id="ARBA00023136"/>
    </source>
</evidence>
<dbReference type="PANTHER" id="PTHR31566:SF0">
    <property type="entry name" value="CYTOCHROME C BIOGENESIS PROTEIN CCS1, CHLOROPLASTIC"/>
    <property type="match status" value="1"/>
</dbReference>
<gene>
    <name evidence="8" type="ORF">GM50_7250</name>
</gene>
<dbReference type="InterPro" id="IPR023494">
    <property type="entry name" value="Cyt_c_bgen_Ccs1/CcsB/ResB"/>
</dbReference>
<proteinExistence type="predicted"/>
<accession>A0A094Q6F9</accession>
<feature type="domain" description="ResB-like" evidence="7">
    <location>
        <begin position="28"/>
        <end position="480"/>
    </location>
</feature>
<dbReference type="Pfam" id="PF05140">
    <property type="entry name" value="ResB"/>
    <property type="match status" value="1"/>
</dbReference>
<feature type="transmembrane region" description="Helical" evidence="6">
    <location>
        <begin position="85"/>
        <end position="106"/>
    </location>
</feature>
<dbReference type="GO" id="GO:0016020">
    <property type="term" value="C:membrane"/>
    <property type="evidence" value="ECO:0007669"/>
    <property type="project" value="UniProtKB-SubCell"/>
</dbReference>
<keyword evidence="4 6" id="KW-1133">Transmembrane helix</keyword>
<dbReference type="PANTHER" id="PTHR31566">
    <property type="entry name" value="CYTOCHROME C BIOGENESIS PROTEIN CCS1, CHLOROPLASTIC"/>
    <property type="match status" value="1"/>
</dbReference>
<evidence type="ECO:0000256" key="6">
    <source>
        <dbReference type="SAM" id="Phobius"/>
    </source>
</evidence>
<dbReference type="InterPro" id="IPR007816">
    <property type="entry name" value="ResB-like_domain"/>
</dbReference>
<feature type="transmembrane region" description="Helical" evidence="6">
    <location>
        <begin position="431"/>
        <end position="450"/>
    </location>
</feature>
<evidence type="ECO:0000256" key="3">
    <source>
        <dbReference type="ARBA" id="ARBA00022748"/>
    </source>
</evidence>
<evidence type="ECO:0000256" key="1">
    <source>
        <dbReference type="ARBA" id="ARBA00004141"/>
    </source>
</evidence>
<dbReference type="EMBL" id="JNSK01000018">
    <property type="protein sequence ID" value="KGA18942.1"/>
    <property type="molecule type" value="Genomic_DNA"/>
</dbReference>
<reference evidence="8" key="1">
    <citation type="submission" date="2014-05" db="EMBL/GenBank/DDBJ databases">
        <title>Key roles for freshwater Actinobacteria revealed by deep metagenomic sequencing.</title>
        <authorList>
            <person name="Ghai R."/>
            <person name="Mizuno C.M."/>
            <person name="Picazo A."/>
            <person name="Camacho A."/>
            <person name="Rodriguez-Valera F."/>
        </authorList>
    </citation>
    <scope>NUCLEOTIDE SEQUENCE</scope>
</reference>
<keyword evidence="5 6" id="KW-0472">Membrane</keyword>
<keyword evidence="2 6" id="KW-0812">Transmembrane</keyword>
<protein>
    <recommendedName>
        <fullName evidence="7">ResB-like domain-containing protein</fullName>
    </recommendedName>
</protein>
<sequence>MKNEREVDLPEIGALGLARFAWRQLTSMRTALILLMLLAIASIPGSLLPQRNQNPMAVREYFANDPTLAKWIDRLSGFDVFSAPWFSAIYILLFISLIGCVLPRTFEHLKLVRAKPPVTPKNLEKLQGYTLVKGNGDELARAHEFFKKNHFRIREQAGSISAEKGYFRESGNLLFHLSLILVLVGVSIGSLFGMRGDAIVVTGERFINLATSYDSLNYGKLTNEKSLNTFSVRLNSFVAKYDPITNTPLDYSAYVTTEDEAGNLEEGVIKVNSPLTFGSSRVYLQANGYAPVVTVRDEVGNVNFQGPVTFLPQDSNLRSIGSIKVPEASPQLGFVSSFVPTYQRDPQAGAVSVYPELLKPRLLFSIWEGDLGLDTGVPQSIYTIDTTDMTRIALDSLAPGERFDFTGGSITFEKVEPWINLAVVRDPGKSYSLIGGILALAGLLASLFGFRRRIWIRIRTDGQVEIAGLAKNNSAALDLQLENFVRCVKGEK</sequence>
<evidence type="ECO:0000256" key="4">
    <source>
        <dbReference type="ARBA" id="ARBA00022989"/>
    </source>
</evidence>